<accession>A0A6P1XZD6</accession>
<dbReference type="KEGG" id="trz:GWP43_02165"/>
<keyword evidence="1" id="KW-0732">Signal</keyword>
<sequence length="267" mass="30457">MRRCLILLTLLTAGSLFAQDIGNVPDSVISVLDSFLSAEQRIELLKQGHLFRSVYNKENAVPRLAPLFAVPQTFSENWNKGNPTFLIEALYVHKKTQGNTKDIEKISRILRSVSKLEGLQYYSSSRKEMRTLYEASYVIDDPKTQGRIADPVDNPAADFSVYVLQKDLTFDKNIYRYRFCSDADSAGFMSTNIDVLKYSIFKAMKPENLEVSIAVTDLGEYLLVHMLTRADFTAPSIFRERVQNSFRTRGEAIYNWFIAQYEDGVAL</sequence>
<dbReference type="RefSeq" id="WP_162662340.1">
    <property type="nucleotide sequence ID" value="NZ_CP048020.1"/>
</dbReference>
<feature type="chain" id="PRO_5026835190" evidence="1">
    <location>
        <begin position="19"/>
        <end position="267"/>
    </location>
</feature>
<evidence type="ECO:0000313" key="3">
    <source>
        <dbReference type="Proteomes" id="UP000464374"/>
    </source>
</evidence>
<dbReference type="EMBL" id="CP048020">
    <property type="protein sequence ID" value="QHX42449.1"/>
    <property type="molecule type" value="Genomic_DNA"/>
</dbReference>
<dbReference type="Proteomes" id="UP000464374">
    <property type="component" value="Chromosome"/>
</dbReference>
<organism evidence="2 3">
    <name type="scientific">Treponema vincentii</name>
    <dbReference type="NCBI Taxonomy" id="69710"/>
    <lineage>
        <taxon>Bacteria</taxon>
        <taxon>Pseudomonadati</taxon>
        <taxon>Spirochaetota</taxon>
        <taxon>Spirochaetia</taxon>
        <taxon>Spirochaetales</taxon>
        <taxon>Treponemataceae</taxon>
        <taxon>Treponema</taxon>
    </lineage>
</organism>
<dbReference type="InterPro" id="IPR046745">
    <property type="entry name" value="DUF6675"/>
</dbReference>
<protein>
    <submittedName>
        <fullName evidence="2">Uncharacterized protein</fullName>
    </submittedName>
</protein>
<evidence type="ECO:0000256" key="1">
    <source>
        <dbReference type="SAM" id="SignalP"/>
    </source>
</evidence>
<reference evidence="2 3" key="1">
    <citation type="submission" date="2020-01" db="EMBL/GenBank/DDBJ databases">
        <title>Complete genome sequence of a human oral phylogroup 1 Treponema sp. strain ATCC 700766, originally isolated from periodontitis dental plaque.</title>
        <authorList>
            <person name="Chan Y."/>
            <person name="Huo Y.-B."/>
            <person name="Yu X.-L."/>
            <person name="Zeng H."/>
            <person name="Leung W.-K."/>
            <person name="Watt R.M."/>
        </authorList>
    </citation>
    <scope>NUCLEOTIDE SEQUENCE [LARGE SCALE GENOMIC DNA]</scope>
    <source>
        <strain evidence="2 3">OMZ 804</strain>
    </source>
</reference>
<dbReference type="Pfam" id="PF20380">
    <property type="entry name" value="DUF6675"/>
    <property type="match status" value="1"/>
</dbReference>
<gene>
    <name evidence="2" type="ORF">GWP43_02165</name>
</gene>
<dbReference type="AlphaFoldDB" id="A0A6P1XZD6"/>
<name>A0A6P1XZD6_9SPIR</name>
<proteinExistence type="predicted"/>
<feature type="signal peptide" evidence="1">
    <location>
        <begin position="1"/>
        <end position="18"/>
    </location>
</feature>
<evidence type="ECO:0000313" key="2">
    <source>
        <dbReference type="EMBL" id="QHX42449.1"/>
    </source>
</evidence>